<feature type="transmembrane region" description="Helical" evidence="6">
    <location>
        <begin position="69"/>
        <end position="96"/>
    </location>
</feature>
<evidence type="ECO:0000313" key="9">
    <source>
        <dbReference type="Proteomes" id="UP000245934"/>
    </source>
</evidence>
<keyword evidence="5 6" id="KW-0472">Membrane</keyword>
<keyword evidence="4 6" id="KW-1133">Transmembrane helix</keyword>
<dbReference type="InterPro" id="IPR051204">
    <property type="entry name" value="ABC_transp_perm/SBD"/>
</dbReference>
<keyword evidence="3 6" id="KW-0812">Transmembrane</keyword>
<protein>
    <submittedName>
        <fullName evidence="8">ABC transporter permease</fullName>
    </submittedName>
</protein>
<feature type="domain" description="ABC transmembrane type-1" evidence="7">
    <location>
        <begin position="21"/>
        <end position="200"/>
    </location>
</feature>
<gene>
    <name evidence="8" type="ORF">DLD82_02985</name>
</gene>
<dbReference type="InterPro" id="IPR035906">
    <property type="entry name" value="MetI-like_sf"/>
</dbReference>
<comment type="subcellular location">
    <subcellularLocation>
        <location evidence="6">Cell membrane</location>
        <topology evidence="6">Multi-pass membrane protein</topology>
    </subcellularLocation>
    <subcellularLocation>
        <location evidence="1">Membrane</location>
        <topology evidence="1">Multi-pass membrane protein</topology>
    </subcellularLocation>
</comment>
<feature type="transmembrane region" description="Helical" evidence="6">
    <location>
        <begin position="27"/>
        <end position="48"/>
    </location>
</feature>
<dbReference type="Pfam" id="PF00528">
    <property type="entry name" value="BPD_transp_1"/>
    <property type="match status" value="1"/>
</dbReference>
<dbReference type="AlphaFoldDB" id="A0A2V2NE04"/>
<dbReference type="InterPro" id="IPR000515">
    <property type="entry name" value="MetI-like"/>
</dbReference>
<keyword evidence="9" id="KW-1185">Reference proteome</keyword>
<evidence type="ECO:0000256" key="3">
    <source>
        <dbReference type="ARBA" id="ARBA00022692"/>
    </source>
</evidence>
<dbReference type="EMBL" id="QGMZ01000007">
    <property type="protein sequence ID" value="PWR75816.1"/>
    <property type="molecule type" value="Genomic_DNA"/>
</dbReference>
<feature type="transmembrane region" description="Helical" evidence="6">
    <location>
        <begin position="135"/>
        <end position="161"/>
    </location>
</feature>
<evidence type="ECO:0000256" key="6">
    <source>
        <dbReference type="RuleBase" id="RU363032"/>
    </source>
</evidence>
<evidence type="ECO:0000256" key="2">
    <source>
        <dbReference type="ARBA" id="ARBA00022448"/>
    </source>
</evidence>
<dbReference type="PANTHER" id="PTHR30177">
    <property type="entry name" value="GLYCINE BETAINE/L-PROLINE TRANSPORT SYSTEM PERMEASE PROTEIN PROW"/>
    <property type="match status" value="1"/>
</dbReference>
<evidence type="ECO:0000256" key="5">
    <source>
        <dbReference type="ARBA" id="ARBA00023136"/>
    </source>
</evidence>
<comment type="caution">
    <text evidence="8">The sequence shown here is derived from an EMBL/GenBank/DDBJ whole genome shotgun (WGS) entry which is preliminary data.</text>
</comment>
<comment type="similarity">
    <text evidence="6">Belongs to the binding-protein-dependent transport system permease family.</text>
</comment>
<dbReference type="Gene3D" id="1.10.3720.10">
    <property type="entry name" value="MetI-like"/>
    <property type="match status" value="1"/>
</dbReference>
<organism evidence="8 9">
    <name type="scientific">Methanospirillum stamsii</name>
    <dbReference type="NCBI Taxonomy" id="1277351"/>
    <lineage>
        <taxon>Archaea</taxon>
        <taxon>Methanobacteriati</taxon>
        <taxon>Methanobacteriota</taxon>
        <taxon>Stenosarchaea group</taxon>
        <taxon>Methanomicrobia</taxon>
        <taxon>Methanomicrobiales</taxon>
        <taxon>Methanospirillaceae</taxon>
        <taxon>Methanospirillum</taxon>
    </lineage>
</organism>
<dbReference type="SUPFAM" id="SSF161098">
    <property type="entry name" value="MetI-like"/>
    <property type="match status" value="1"/>
</dbReference>
<dbReference type="GO" id="GO:0005886">
    <property type="term" value="C:plasma membrane"/>
    <property type="evidence" value="ECO:0007669"/>
    <property type="project" value="UniProtKB-SubCell"/>
</dbReference>
<evidence type="ECO:0000256" key="4">
    <source>
        <dbReference type="ARBA" id="ARBA00022989"/>
    </source>
</evidence>
<dbReference type="PANTHER" id="PTHR30177:SF4">
    <property type="entry name" value="OSMOPROTECTANT IMPORT PERMEASE PROTEIN OSMW"/>
    <property type="match status" value="1"/>
</dbReference>
<dbReference type="GO" id="GO:0031460">
    <property type="term" value="P:glycine betaine transport"/>
    <property type="evidence" value="ECO:0007669"/>
    <property type="project" value="TreeGrafter"/>
</dbReference>
<dbReference type="GO" id="GO:0055085">
    <property type="term" value="P:transmembrane transport"/>
    <property type="evidence" value="ECO:0007669"/>
    <property type="project" value="InterPro"/>
</dbReference>
<dbReference type="OrthoDB" id="112365at2157"/>
<name>A0A2V2NE04_9EURY</name>
<keyword evidence="2 6" id="KW-0813">Transport</keyword>
<dbReference type="RefSeq" id="WP_109939630.1">
    <property type="nucleotide sequence ID" value="NZ_CP176366.1"/>
</dbReference>
<dbReference type="PROSITE" id="PS50928">
    <property type="entry name" value="ABC_TM1"/>
    <property type="match status" value="1"/>
</dbReference>
<evidence type="ECO:0000313" key="8">
    <source>
        <dbReference type="EMBL" id="PWR75816.1"/>
    </source>
</evidence>
<reference evidence="8 9" key="1">
    <citation type="submission" date="2018-05" db="EMBL/GenBank/DDBJ databases">
        <title>Draft genome of Methanospirillum stamsii Pt1.</title>
        <authorList>
            <person name="Dueholm M.S."/>
            <person name="Nielsen P.H."/>
            <person name="Bakmann L.F."/>
            <person name="Otzen D.E."/>
        </authorList>
    </citation>
    <scope>NUCLEOTIDE SEQUENCE [LARGE SCALE GENOMIC DNA]</scope>
    <source>
        <strain evidence="8 9">Pt1</strain>
    </source>
</reference>
<feature type="transmembrane region" description="Helical" evidence="6">
    <location>
        <begin position="181"/>
        <end position="200"/>
    </location>
</feature>
<dbReference type="Proteomes" id="UP000245934">
    <property type="component" value="Unassembled WGS sequence"/>
</dbReference>
<sequence length="215" mass="22915">MNLTAPAIEQLWTIHDITDQTMVHLTLFFSALIIVLILGLALGIAAGMNKRWGGILIQILNVIEMIPDIALLLLLIPITGIGAVPTIVAAVLYSLLPIVRNTSIGIISIRPELIENGIALGMTEKDMLLRIRLPLALPLIAGGIRTAVIYTMGIVTLGGIIGARGLGAVLQAGITRNNMTVILIAGLWIGILAICMDLFAAGGERILIWKYGDKT</sequence>
<evidence type="ECO:0000256" key="1">
    <source>
        <dbReference type="ARBA" id="ARBA00004141"/>
    </source>
</evidence>
<dbReference type="GeneID" id="97609951"/>
<accession>A0A2V2NE04</accession>
<dbReference type="CDD" id="cd06261">
    <property type="entry name" value="TM_PBP2"/>
    <property type="match status" value="1"/>
</dbReference>
<evidence type="ECO:0000259" key="7">
    <source>
        <dbReference type="PROSITE" id="PS50928"/>
    </source>
</evidence>
<proteinExistence type="inferred from homology"/>